<dbReference type="EMBL" id="KN832985">
    <property type="protein sequence ID" value="KIM85248.1"/>
    <property type="molecule type" value="Genomic_DNA"/>
</dbReference>
<dbReference type="HOGENOM" id="CLU_009600_8_0_1"/>
<feature type="domain" description="Amidase" evidence="3">
    <location>
        <begin position="40"/>
        <end position="201"/>
    </location>
</feature>
<evidence type="ECO:0000313" key="4">
    <source>
        <dbReference type="EMBL" id="KIM85248.1"/>
    </source>
</evidence>
<evidence type="ECO:0000256" key="1">
    <source>
        <dbReference type="ARBA" id="ARBA00009199"/>
    </source>
</evidence>
<dbReference type="OrthoDB" id="6428749at2759"/>
<dbReference type="GO" id="GO:0016787">
    <property type="term" value="F:hydrolase activity"/>
    <property type="evidence" value="ECO:0007669"/>
    <property type="project" value="UniProtKB-KW"/>
</dbReference>
<dbReference type="SUPFAM" id="SSF75304">
    <property type="entry name" value="Amidase signature (AS) enzymes"/>
    <property type="match status" value="1"/>
</dbReference>
<organism evidence="4 5">
    <name type="scientific">Piloderma croceum (strain F 1598)</name>
    <dbReference type="NCBI Taxonomy" id="765440"/>
    <lineage>
        <taxon>Eukaryota</taxon>
        <taxon>Fungi</taxon>
        <taxon>Dikarya</taxon>
        <taxon>Basidiomycota</taxon>
        <taxon>Agaricomycotina</taxon>
        <taxon>Agaricomycetes</taxon>
        <taxon>Agaricomycetidae</taxon>
        <taxon>Atheliales</taxon>
        <taxon>Atheliaceae</taxon>
        <taxon>Piloderma</taxon>
    </lineage>
</organism>
<gene>
    <name evidence="4" type="ORF">PILCRDRAFT_5587</name>
</gene>
<dbReference type="Pfam" id="PF01425">
    <property type="entry name" value="Amidase"/>
    <property type="match status" value="1"/>
</dbReference>
<dbReference type="STRING" id="765440.A0A0C3BG36"/>
<reference evidence="5" key="2">
    <citation type="submission" date="2015-01" db="EMBL/GenBank/DDBJ databases">
        <title>Evolutionary Origins and Diversification of the Mycorrhizal Mutualists.</title>
        <authorList>
            <consortium name="DOE Joint Genome Institute"/>
            <consortium name="Mycorrhizal Genomics Consortium"/>
            <person name="Kohler A."/>
            <person name="Kuo A."/>
            <person name="Nagy L.G."/>
            <person name="Floudas D."/>
            <person name="Copeland A."/>
            <person name="Barry K.W."/>
            <person name="Cichocki N."/>
            <person name="Veneault-Fourrey C."/>
            <person name="LaButti K."/>
            <person name="Lindquist E.A."/>
            <person name="Lipzen A."/>
            <person name="Lundell T."/>
            <person name="Morin E."/>
            <person name="Murat C."/>
            <person name="Riley R."/>
            <person name="Ohm R."/>
            <person name="Sun H."/>
            <person name="Tunlid A."/>
            <person name="Henrissat B."/>
            <person name="Grigoriev I.V."/>
            <person name="Hibbett D.S."/>
            <person name="Martin F."/>
        </authorList>
    </citation>
    <scope>NUCLEOTIDE SEQUENCE [LARGE SCALE GENOMIC DNA]</scope>
    <source>
        <strain evidence="5">F 1598</strain>
    </source>
</reference>
<dbReference type="Proteomes" id="UP000054166">
    <property type="component" value="Unassembled WGS sequence"/>
</dbReference>
<sequence length="236" mass="26030">MNSSQRKNEDNFGPYQRNWKPLKHRELNYIWSAGSAEDYRTVTASTEEPVIQSMLPGVTSSNTAFVASIGDGVTAYQLWQLQKKTRDIRSEYPVDHWESTVQISGTGRPVDAIISPVAPYAAPPHGKNRYTAYTVVWNGLDHAAASFPVSTVDPAIDVNKPPHEFLSKADKPTTYVYNPAIFKGAPVGLQLVRQTLEEEAVIAMTEIVDAAIKELRGSEGTLPNLKTALVEVTPLY</sequence>
<keyword evidence="5" id="KW-1185">Reference proteome</keyword>
<evidence type="ECO:0000256" key="2">
    <source>
        <dbReference type="ARBA" id="ARBA00022801"/>
    </source>
</evidence>
<dbReference type="Gene3D" id="3.90.1300.10">
    <property type="entry name" value="Amidase signature (AS) domain"/>
    <property type="match status" value="1"/>
</dbReference>
<protein>
    <recommendedName>
        <fullName evidence="3">Amidase domain-containing protein</fullName>
    </recommendedName>
</protein>
<evidence type="ECO:0000313" key="5">
    <source>
        <dbReference type="Proteomes" id="UP000054166"/>
    </source>
</evidence>
<name>A0A0C3BG36_PILCF</name>
<dbReference type="InterPro" id="IPR023631">
    <property type="entry name" value="Amidase_dom"/>
</dbReference>
<dbReference type="InParanoid" id="A0A0C3BG36"/>
<dbReference type="AlphaFoldDB" id="A0A0C3BG36"/>
<reference evidence="4 5" key="1">
    <citation type="submission" date="2014-04" db="EMBL/GenBank/DDBJ databases">
        <authorList>
            <consortium name="DOE Joint Genome Institute"/>
            <person name="Kuo A."/>
            <person name="Tarkka M."/>
            <person name="Buscot F."/>
            <person name="Kohler A."/>
            <person name="Nagy L.G."/>
            <person name="Floudas D."/>
            <person name="Copeland A."/>
            <person name="Barry K.W."/>
            <person name="Cichocki N."/>
            <person name="Veneault-Fourrey C."/>
            <person name="LaButti K."/>
            <person name="Lindquist E.A."/>
            <person name="Lipzen A."/>
            <person name="Lundell T."/>
            <person name="Morin E."/>
            <person name="Murat C."/>
            <person name="Sun H."/>
            <person name="Tunlid A."/>
            <person name="Henrissat B."/>
            <person name="Grigoriev I.V."/>
            <person name="Hibbett D.S."/>
            <person name="Martin F."/>
            <person name="Nordberg H.P."/>
            <person name="Cantor M.N."/>
            <person name="Hua S.X."/>
        </authorList>
    </citation>
    <scope>NUCLEOTIDE SEQUENCE [LARGE SCALE GENOMIC DNA]</scope>
    <source>
        <strain evidence="4 5">F 1598</strain>
    </source>
</reference>
<keyword evidence="2" id="KW-0378">Hydrolase</keyword>
<dbReference type="InterPro" id="IPR036928">
    <property type="entry name" value="AS_sf"/>
</dbReference>
<comment type="similarity">
    <text evidence="1">Belongs to the amidase family.</text>
</comment>
<accession>A0A0C3BG36</accession>
<dbReference type="PANTHER" id="PTHR46072">
    <property type="entry name" value="AMIDASE-RELATED-RELATED"/>
    <property type="match status" value="1"/>
</dbReference>
<evidence type="ECO:0000259" key="3">
    <source>
        <dbReference type="Pfam" id="PF01425"/>
    </source>
</evidence>
<proteinExistence type="inferred from homology"/>